<dbReference type="Proteomes" id="UP000235672">
    <property type="component" value="Unassembled WGS sequence"/>
</dbReference>
<evidence type="ECO:0000313" key="2">
    <source>
        <dbReference type="Proteomes" id="UP000235672"/>
    </source>
</evidence>
<name>A0A2J6QBZ8_9HELO</name>
<proteinExistence type="predicted"/>
<keyword evidence="2" id="KW-1185">Reference proteome</keyword>
<evidence type="ECO:0000313" key="1">
    <source>
        <dbReference type="EMBL" id="PMD23802.1"/>
    </source>
</evidence>
<protein>
    <submittedName>
        <fullName evidence="1">Uncharacterized protein</fullName>
    </submittedName>
</protein>
<accession>A0A2J6QBZ8</accession>
<sequence>MSSLFPFDRFNFIVSAILYFWSVMAMSRARHTEIFCIEGSERWKQHSKFVPGRGRMKWRGGRASRIHLPENQVPPKEDEQIILLCFTEKD</sequence>
<dbReference type="AlphaFoldDB" id="A0A2J6QBZ8"/>
<dbReference type="EMBL" id="KZ613474">
    <property type="protein sequence ID" value="PMD23802.1"/>
    <property type="molecule type" value="Genomic_DNA"/>
</dbReference>
<organism evidence="1 2">
    <name type="scientific">Hyaloscypha hepaticicola</name>
    <dbReference type="NCBI Taxonomy" id="2082293"/>
    <lineage>
        <taxon>Eukaryota</taxon>
        <taxon>Fungi</taxon>
        <taxon>Dikarya</taxon>
        <taxon>Ascomycota</taxon>
        <taxon>Pezizomycotina</taxon>
        <taxon>Leotiomycetes</taxon>
        <taxon>Helotiales</taxon>
        <taxon>Hyaloscyphaceae</taxon>
        <taxon>Hyaloscypha</taxon>
    </lineage>
</organism>
<gene>
    <name evidence="1" type="ORF">NA56DRAFT_643874</name>
</gene>
<reference evidence="1 2" key="1">
    <citation type="submission" date="2016-05" db="EMBL/GenBank/DDBJ databases">
        <title>A degradative enzymes factory behind the ericoid mycorrhizal symbiosis.</title>
        <authorList>
            <consortium name="DOE Joint Genome Institute"/>
            <person name="Martino E."/>
            <person name="Morin E."/>
            <person name="Grelet G."/>
            <person name="Kuo A."/>
            <person name="Kohler A."/>
            <person name="Daghino S."/>
            <person name="Barry K."/>
            <person name="Choi C."/>
            <person name="Cichocki N."/>
            <person name="Clum A."/>
            <person name="Copeland A."/>
            <person name="Hainaut M."/>
            <person name="Haridas S."/>
            <person name="Labutti K."/>
            <person name="Lindquist E."/>
            <person name="Lipzen A."/>
            <person name="Khouja H.-R."/>
            <person name="Murat C."/>
            <person name="Ohm R."/>
            <person name="Olson A."/>
            <person name="Spatafora J."/>
            <person name="Veneault-Fourrey C."/>
            <person name="Henrissat B."/>
            <person name="Grigoriev I."/>
            <person name="Martin F."/>
            <person name="Perotto S."/>
        </authorList>
    </citation>
    <scope>NUCLEOTIDE SEQUENCE [LARGE SCALE GENOMIC DNA]</scope>
    <source>
        <strain evidence="1 2">UAMH 7357</strain>
    </source>
</reference>